<evidence type="ECO:0000256" key="5">
    <source>
        <dbReference type="ARBA" id="ARBA00022989"/>
    </source>
</evidence>
<protein>
    <submittedName>
        <fullName evidence="9">ABC transporter permease</fullName>
    </submittedName>
</protein>
<dbReference type="Pfam" id="PF00528">
    <property type="entry name" value="BPD_transp_1"/>
    <property type="match status" value="1"/>
</dbReference>
<comment type="similarity">
    <text evidence="7">Belongs to the binding-protein-dependent transport system permease family.</text>
</comment>
<gene>
    <name evidence="9" type="ORF">ACFOUW_35990</name>
</gene>
<comment type="caution">
    <text evidence="9">The sequence shown here is derived from an EMBL/GenBank/DDBJ whole genome shotgun (WGS) entry which is preliminary data.</text>
</comment>
<feature type="transmembrane region" description="Helical" evidence="7">
    <location>
        <begin position="95"/>
        <end position="118"/>
    </location>
</feature>
<name>A0ABV7YM76_9ACTN</name>
<dbReference type="InterPro" id="IPR035906">
    <property type="entry name" value="MetI-like_sf"/>
</dbReference>
<dbReference type="Proteomes" id="UP001595699">
    <property type="component" value="Unassembled WGS sequence"/>
</dbReference>
<dbReference type="EMBL" id="JBHRZH010000051">
    <property type="protein sequence ID" value="MFC3766276.1"/>
    <property type="molecule type" value="Genomic_DNA"/>
</dbReference>
<dbReference type="InterPro" id="IPR045621">
    <property type="entry name" value="BPD_transp_1_N"/>
</dbReference>
<dbReference type="PROSITE" id="PS50928">
    <property type="entry name" value="ABC_TM1"/>
    <property type="match status" value="1"/>
</dbReference>
<evidence type="ECO:0000313" key="10">
    <source>
        <dbReference type="Proteomes" id="UP001595699"/>
    </source>
</evidence>
<feature type="transmembrane region" description="Helical" evidence="7">
    <location>
        <begin position="130"/>
        <end position="155"/>
    </location>
</feature>
<dbReference type="Gene3D" id="1.10.3720.10">
    <property type="entry name" value="MetI-like"/>
    <property type="match status" value="1"/>
</dbReference>
<dbReference type="Pfam" id="PF19300">
    <property type="entry name" value="BPD_transp_1_N"/>
    <property type="match status" value="1"/>
</dbReference>
<keyword evidence="10" id="KW-1185">Reference proteome</keyword>
<feature type="transmembrane region" description="Helical" evidence="7">
    <location>
        <begin position="175"/>
        <end position="194"/>
    </location>
</feature>
<dbReference type="CDD" id="cd06261">
    <property type="entry name" value="TM_PBP2"/>
    <property type="match status" value="1"/>
</dbReference>
<dbReference type="RefSeq" id="WP_205117899.1">
    <property type="nucleotide sequence ID" value="NZ_JAFBCM010000001.1"/>
</dbReference>
<feature type="transmembrane region" description="Helical" evidence="7">
    <location>
        <begin position="230"/>
        <end position="255"/>
    </location>
</feature>
<feature type="transmembrane region" description="Helical" evidence="7">
    <location>
        <begin position="12"/>
        <end position="30"/>
    </location>
</feature>
<proteinExistence type="inferred from homology"/>
<evidence type="ECO:0000256" key="3">
    <source>
        <dbReference type="ARBA" id="ARBA00022475"/>
    </source>
</evidence>
<keyword evidence="3" id="KW-1003">Cell membrane</keyword>
<accession>A0ABV7YM76</accession>
<keyword evidence="6 7" id="KW-0472">Membrane</keyword>
<evidence type="ECO:0000313" key="9">
    <source>
        <dbReference type="EMBL" id="MFC3766276.1"/>
    </source>
</evidence>
<dbReference type="InterPro" id="IPR000515">
    <property type="entry name" value="MetI-like"/>
</dbReference>
<feature type="transmembrane region" description="Helical" evidence="7">
    <location>
        <begin position="275"/>
        <end position="301"/>
    </location>
</feature>
<keyword evidence="2 7" id="KW-0813">Transport</keyword>
<evidence type="ECO:0000256" key="2">
    <source>
        <dbReference type="ARBA" id="ARBA00022448"/>
    </source>
</evidence>
<organism evidence="9 10">
    <name type="scientific">Tenggerimyces flavus</name>
    <dbReference type="NCBI Taxonomy" id="1708749"/>
    <lineage>
        <taxon>Bacteria</taxon>
        <taxon>Bacillati</taxon>
        <taxon>Actinomycetota</taxon>
        <taxon>Actinomycetes</taxon>
        <taxon>Propionibacteriales</taxon>
        <taxon>Nocardioidaceae</taxon>
        <taxon>Tenggerimyces</taxon>
    </lineage>
</organism>
<feature type="domain" description="ABC transmembrane type-1" evidence="8">
    <location>
        <begin position="95"/>
        <end position="298"/>
    </location>
</feature>
<evidence type="ECO:0000256" key="1">
    <source>
        <dbReference type="ARBA" id="ARBA00004651"/>
    </source>
</evidence>
<keyword evidence="5 7" id="KW-1133">Transmembrane helix</keyword>
<evidence type="ECO:0000256" key="4">
    <source>
        <dbReference type="ARBA" id="ARBA00022692"/>
    </source>
</evidence>
<evidence type="ECO:0000259" key="8">
    <source>
        <dbReference type="PROSITE" id="PS50928"/>
    </source>
</evidence>
<evidence type="ECO:0000256" key="7">
    <source>
        <dbReference type="RuleBase" id="RU363032"/>
    </source>
</evidence>
<sequence>MGRYVVRRLLQLVVIFLGVTLLIFLAIYALPGDPIRGMAGDQPLSQSVVEALRERYHLNDPVLVRYVGYLGDVLTGDLGEDFNGRSVSTLMAERWPVTITLALTAWLIEIVVGVLLGVFAALRRGKVFDYVVLVFTIAVISIPVFVLGYTAQLLLGVRAGLFPVSGVDEGWPRSYLLPALILAAFGLASVARLVRTSVLENLRADYVKTALAKGLSRRYVIGRHVLRNSLIAAVTYLAIELGYLLGGAVIIEGIFNLPGVGQLLFNAIRVHEGPVIVGVSTALVLIFLLANLAVDVLYGVLDPRIRRE</sequence>
<comment type="subcellular location">
    <subcellularLocation>
        <location evidence="1 7">Cell membrane</location>
        <topology evidence="1 7">Multi-pass membrane protein</topology>
    </subcellularLocation>
</comment>
<keyword evidence="4 7" id="KW-0812">Transmembrane</keyword>
<dbReference type="SUPFAM" id="SSF161098">
    <property type="entry name" value="MetI-like"/>
    <property type="match status" value="1"/>
</dbReference>
<evidence type="ECO:0000256" key="6">
    <source>
        <dbReference type="ARBA" id="ARBA00023136"/>
    </source>
</evidence>
<dbReference type="PANTHER" id="PTHR43163:SF7">
    <property type="entry name" value="DIPEPTIDE-TRANSPORT INTEGRAL MEMBRANE PROTEIN ABC TRANSPORTER DPPB-RELATED"/>
    <property type="match status" value="1"/>
</dbReference>
<reference evidence="10" key="1">
    <citation type="journal article" date="2019" name="Int. J. Syst. Evol. Microbiol.">
        <title>The Global Catalogue of Microorganisms (GCM) 10K type strain sequencing project: providing services to taxonomists for standard genome sequencing and annotation.</title>
        <authorList>
            <consortium name="The Broad Institute Genomics Platform"/>
            <consortium name="The Broad Institute Genome Sequencing Center for Infectious Disease"/>
            <person name="Wu L."/>
            <person name="Ma J."/>
        </authorList>
    </citation>
    <scope>NUCLEOTIDE SEQUENCE [LARGE SCALE GENOMIC DNA]</scope>
    <source>
        <strain evidence="10">CGMCC 4.7241</strain>
    </source>
</reference>
<dbReference type="PANTHER" id="PTHR43163">
    <property type="entry name" value="DIPEPTIDE TRANSPORT SYSTEM PERMEASE PROTEIN DPPB-RELATED"/>
    <property type="match status" value="1"/>
</dbReference>